<protein>
    <submittedName>
        <fullName evidence="2">Uncharacterized protein</fullName>
    </submittedName>
</protein>
<accession>A0A0M0KE52</accession>
<name>A0A0M0KE52_9EUKA</name>
<keyword evidence="3" id="KW-1185">Reference proteome</keyword>
<evidence type="ECO:0000256" key="1">
    <source>
        <dbReference type="SAM" id="MobiDB-lite"/>
    </source>
</evidence>
<evidence type="ECO:0000313" key="2">
    <source>
        <dbReference type="EMBL" id="KOO36698.1"/>
    </source>
</evidence>
<feature type="region of interest" description="Disordered" evidence="1">
    <location>
        <begin position="1"/>
        <end position="23"/>
    </location>
</feature>
<organism evidence="2 3">
    <name type="scientific">Chrysochromulina tobinii</name>
    <dbReference type="NCBI Taxonomy" id="1460289"/>
    <lineage>
        <taxon>Eukaryota</taxon>
        <taxon>Haptista</taxon>
        <taxon>Haptophyta</taxon>
        <taxon>Prymnesiophyceae</taxon>
        <taxon>Prymnesiales</taxon>
        <taxon>Chrysochromulinaceae</taxon>
        <taxon>Chrysochromulina</taxon>
    </lineage>
</organism>
<comment type="caution">
    <text evidence="2">The sequence shown here is derived from an EMBL/GenBank/DDBJ whole genome shotgun (WGS) entry which is preliminary data.</text>
</comment>
<dbReference type="EMBL" id="JWZX01000607">
    <property type="protein sequence ID" value="KOO36698.1"/>
    <property type="molecule type" value="Genomic_DNA"/>
</dbReference>
<dbReference type="Proteomes" id="UP000037460">
    <property type="component" value="Unassembled WGS sequence"/>
</dbReference>
<reference evidence="3" key="1">
    <citation type="journal article" date="2015" name="PLoS Genet.">
        <title>Genome Sequence and Transcriptome Analyses of Chrysochromulina tobin: Metabolic Tools for Enhanced Algal Fitness in the Prominent Order Prymnesiales (Haptophyceae).</title>
        <authorList>
            <person name="Hovde B.T."/>
            <person name="Deodato C.R."/>
            <person name="Hunsperger H.M."/>
            <person name="Ryken S.A."/>
            <person name="Yost W."/>
            <person name="Jha R.K."/>
            <person name="Patterson J."/>
            <person name="Monnat R.J. Jr."/>
            <person name="Barlow S.B."/>
            <person name="Starkenburg S.R."/>
            <person name="Cattolico R.A."/>
        </authorList>
    </citation>
    <scope>NUCLEOTIDE SEQUENCE</scope>
    <source>
        <strain evidence="3">CCMP291</strain>
    </source>
</reference>
<dbReference type="AlphaFoldDB" id="A0A0M0KE52"/>
<feature type="compositionally biased region" description="Basic and acidic residues" evidence="1">
    <location>
        <begin position="1"/>
        <end position="20"/>
    </location>
</feature>
<proteinExistence type="predicted"/>
<evidence type="ECO:0000313" key="3">
    <source>
        <dbReference type="Proteomes" id="UP000037460"/>
    </source>
</evidence>
<gene>
    <name evidence="2" type="ORF">Ctob_008838</name>
</gene>
<sequence length="387" mass="42541">MKKPSGHADNKKTGNDDKKAPASKTGYMLWSTSKVAECVGKAPNSAMFDSVTHAYMNQENPKMAMKLNNVLDNITASKRSDNLDSTSLYPGLSYNLAEYFVRTRDLICANVPADVCPPSDCSITLKMFPQFVDGITFGVRTSIDKKHVACQNAQNEMAMAAWKDALTSFKQSPKVASITLERDELQRQFSMFHRMDPLGQLFECSIPREATAFATVSKDYTDSQIQVEDCWRGEKGAAKCLGDALALVGLSVKLDVAGTQDMAGEVAEREAAHEMTSRSCATDPLATFRLLEGDQVELASHGPMFEAAAEEKLATKGPTSTFTSHGPTTDLRNLDEDAAAQEWENSNHLDQLEDTAQQSITREKAAAKMAIHNWLREQRQKTQTAAH</sequence>